<dbReference type="Pfam" id="PF23775">
    <property type="entry name" value="Beta-prop_RIG_2nd"/>
    <property type="match status" value="1"/>
</dbReference>
<feature type="non-terminal residue" evidence="7">
    <location>
        <position position="931"/>
    </location>
</feature>
<keyword evidence="8" id="KW-1185">Reference proteome</keyword>
<dbReference type="Proteomes" id="UP001634394">
    <property type="component" value="Unassembled WGS sequence"/>
</dbReference>
<dbReference type="SUPFAM" id="SSF50998">
    <property type="entry name" value="Quinoprotein alcohol dehydrogenase-like"/>
    <property type="match status" value="1"/>
</dbReference>
<dbReference type="EMBL" id="JBJQND010000004">
    <property type="protein sequence ID" value="KAL3879655.1"/>
    <property type="molecule type" value="Genomic_DNA"/>
</dbReference>
<dbReference type="InterPro" id="IPR011047">
    <property type="entry name" value="Quinoprotein_ADH-like_sf"/>
</dbReference>
<dbReference type="PROSITE" id="PS50294">
    <property type="entry name" value="WD_REPEATS_REGION"/>
    <property type="match status" value="1"/>
</dbReference>
<evidence type="ECO:0000313" key="7">
    <source>
        <dbReference type="EMBL" id="KAL3879655.1"/>
    </source>
</evidence>
<dbReference type="Gene3D" id="2.130.10.10">
    <property type="entry name" value="YVTN repeat-like/Quinoprotein amine dehydrogenase"/>
    <property type="match status" value="2"/>
</dbReference>
<dbReference type="InterPro" id="IPR020472">
    <property type="entry name" value="WD40_PAC1"/>
</dbReference>
<dbReference type="Pfam" id="PF23770">
    <property type="entry name" value="Beta-prop_RIG_1st"/>
    <property type="match status" value="1"/>
</dbReference>
<dbReference type="AlphaFoldDB" id="A0ABD3X476"/>
<organism evidence="7 8">
    <name type="scientific">Sinanodonta woodiana</name>
    <name type="common">Chinese pond mussel</name>
    <name type="synonym">Anodonta woodiana</name>
    <dbReference type="NCBI Taxonomy" id="1069815"/>
    <lineage>
        <taxon>Eukaryota</taxon>
        <taxon>Metazoa</taxon>
        <taxon>Spiralia</taxon>
        <taxon>Lophotrochozoa</taxon>
        <taxon>Mollusca</taxon>
        <taxon>Bivalvia</taxon>
        <taxon>Autobranchia</taxon>
        <taxon>Heteroconchia</taxon>
        <taxon>Palaeoheterodonta</taxon>
        <taxon>Unionida</taxon>
        <taxon>Unionoidea</taxon>
        <taxon>Unionidae</taxon>
        <taxon>Unioninae</taxon>
        <taxon>Sinanodonta</taxon>
    </lineage>
</organism>
<evidence type="ECO:0000256" key="4">
    <source>
        <dbReference type="SAM" id="MobiDB-lite"/>
    </source>
</evidence>
<feature type="region of interest" description="Disordered" evidence="4">
    <location>
        <begin position="855"/>
        <end position="887"/>
    </location>
</feature>
<dbReference type="PANTHER" id="PTHR46362:SF1">
    <property type="entry name" value="GEM-ASSOCIATED PROTEIN 5"/>
    <property type="match status" value="1"/>
</dbReference>
<feature type="repeat" description="WD" evidence="3">
    <location>
        <begin position="346"/>
        <end position="373"/>
    </location>
</feature>
<dbReference type="InterPro" id="IPR056432">
    <property type="entry name" value="Beta-prop_GEMI5_1st"/>
</dbReference>
<dbReference type="InterPro" id="IPR036322">
    <property type="entry name" value="WD40_repeat_dom_sf"/>
</dbReference>
<dbReference type="PROSITE" id="PS50082">
    <property type="entry name" value="WD_REPEATS_2"/>
    <property type="match status" value="3"/>
</dbReference>
<dbReference type="InterPro" id="IPR015943">
    <property type="entry name" value="WD40/YVTN_repeat-like_dom_sf"/>
</dbReference>
<gene>
    <name evidence="7" type="ORF">ACJMK2_031942</name>
</gene>
<protein>
    <recommendedName>
        <fullName evidence="9">Gem-associated protein 5</fullName>
    </recommendedName>
</protein>
<evidence type="ECO:0008006" key="9">
    <source>
        <dbReference type="Google" id="ProtNLM"/>
    </source>
</evidence>
<evidence type="ECO:0000259" key="5">
    <source>
        <dbReference type="Pfam" id="PF23770"/>
    </source>
</evidence>
<feature type="repeat" description="WD" evidence="3">
    <location>
        <begin position="636"/>
        <end position="672"/>
    </location>
</feature>
<dbReference type="Pfam" id="PF00400">
    <property type="entry name" value="WD40"/>
    <property type="match status" value="2"/>
</dbReference>
<dbReference type="SMART" id="SM00320">
    <property type="entry name" value="WD40"/>
    <property type="match status" value="13"/>
</dbReference>
<dbReference type="InterPro" id="IPR052640">
    <property type="entry name" value="Gemin-5"/>
</dbReference>
<evidence type="ECO:0000313" key="8">
    <source>
        <dbReference type="Proteomes" id="UP001634394"/>
    </source>
</evidence>
<reference evidence="7 8" key="1">
    <citation type="submission" date="2024-11" db="EMBL/GenBank/DDBJ databases">
        <title>Chromosome-level genome assembly of the freshwater bivalve Anodonta woodiana.</title>
        <authorList>
            <person name="Chen X."/>
        </authorList>
    </citation>
    <scope>NUCLEOTIDE SEQUENCE [LARGE SCALE GENOMIC DNA]</scope>
    <source>
        <strain evidence="7">MN2024</strain>
        <tissue evidence="7">Gills</tissue>
    </source>
</reference>
<evidence type="ECO:0000256" key="1">
    <source>
        <dbReference type="ARBA" id="ARBA00022574"/>
    </source>
</evidence>
<sequence>MAENVLPASPNWYCSKISDCSEDGVYVFGARHDVYIFDVAGQTPVYQGVFCGHKEKVTALSLSFDRGKDLKCCSASEKGDMKVWHVSTREELQMFNLHNVKIMAVCWSPVQADLILSGDESGKIGVWEHFEDRQAYLHPEKSSVFCLAASPVDKSHLAVGYKNGLILVIDVKKAGMILNKMRGHDEDVHSLAWCPIPGEEFKSQQEETAVPDIADLETFGVDCNQVVAKKRQDGFGTDGHLLASGSQDRTVRIWSTVSGRQVLQMKLPTTSWGRSSRGDNQGRNKAWLTLCWPKGRPKQLVSSSFNGEMLVWDITKTGKERCKFMSAPSTSLTHARIVFNICSLGPTHDRLLSASMDRKIVLWDLTTCSAVYSLPTLGGYVYAVNTSPLDPGRLALGVGDAVIRIMNMNSSGANDVTVFWQGIKSKVTALSWHPVKDGLLAYGTDDGRVGIYDVLSTKPPNISTTYHRRTVYVVAWGPQCPAKGPGSKSTYFLYSVGDGVILEHDPFHLTEEAIKVNDIIEETNGNKGIKFPIRSAISWSPDFAAIAVGNDDGSVDVYQSPDMKLLVVVHVHHKLINVIEWHPYFTMETAGVSQYQHWIATGSNEAVVHVVDLAKALAEREPGGEPLYIRESLRQLEGHSGRITGLAWSPHKEGQLVSVSYDGRALVWDVASVQIKACYQGHLGKLLCVEWSGLDPDDVITGGDDFALHRWKVSKHAPHPDQLEPKKKKKYKAKPVKAKTESSDVTINGQAVDEMAVAIVTLATEDQVELEALLEKKKRELMGNAKSDGVPVIEAHVQKAEEEANGQVNVKIAELTGSCVVTESKVVCDDVDDTADEFPLNESDKSTKTLSNLEGKTDLIKEPNYTKDKKRRKPKSMFPVSSKKDNRGKSSLLEDIVLLAKIIYGKHGRQGCVLCCNNLSWHQMAHVATKI</sequence>
<dbReference type="PRINTS" id="PR00320">
    <property type="entry name" value="GPROTEINBRPT"/>
</dbReference>
<keyword evidence="2" id="KW-0677">Repeat</keyword>
<feature type="repeat" description="WD" evidence="3">
    <location>
        <begin position="235"/>
        <end position="264"/>
    </location>
</feature>
<evidence type="ECO:0000256" key="3">
    <source>
        <dbReference type="PROSITE-ProRule" id="PRU00221"/>
    </source>
</evidence>
<feature type="domain" description="Gem-associated protein 5 second beta-propeller" evidence="6">
    <location>
        <begin position="388"/>
        <end position="703"/>
    </location>
</feature>
<keyword evidence="1 3" id="KW-0853">WD repeat</keyword>
<evidence type="ECO:0000259" key="6">
    <source>
        <dbReference type="Pfam" id="PF23775"/>
    </source>
</evidence>
<dbReference type="SUPFAM" id="SSF50978">
    <property type="entry name" value="WD40 repeat-like"/>
    <property type="match status" value="1"/>
</dbReference>
<dbReference type="InterPro" id="IPR001680">
    <property type="entry name" value="WD40_rpt"/>
</dbReference>
<dbReference type="InterPro" id="IPR019775">
    <property type="entry name" value="WD40_repeat_CS"/>
</dbReference>
<proteinExistence type="predicted"/>
<feature type="domain" description="Gem-associated protein 5 first beta-propeller" evidence="5">
    <location>
        <begin position="128"/>
        <end position="206"/>
    </location>
</feature>
<dbReference type="PROSITE" id="PS00678">
    <property type="entry name" value="WD_REPEATS_1"/>
    <property type="match status" value="1"/>
</dbReference>
<dbReference type="PANTHER" id="PTHR46362">
    <property type="entry name" value="GEM-ASSOCIATED PROTEIN 5"/>
    <property type="match status" value="1"/>
</dbReference>
<dbReference type="InterPro" id="IPR056424">
    <property type="entry name" value="Beta-prop_GEMI5_2nd"/>
</dbReference>
<name>A0ABD3X476_SINWO</name>
<feature type="compositionally biased region" description="Basic and acidic residues" evidence="4">
    <location>
        <begin position="855"/>
        <end position="867"/>
    </location>
</feature>
<evidence type="ECO:0000256" key="2">
    <source>
        <dbReference type="ARBA" id="ARBA00022737"/>
    </source>
</evidence>
<comment type="caution">
    <text evidence="7">The sequence shown here is derived from an EMBL/GenBank/DDBJ whole genome shotgun (WGS) entry which is preliminary data.</text>
</comment>
<accession>A0ABD3X476</accession>